<dbReference type="PANTHER" id="PTHR48004:SF59">
    <property type="entry name" value="LEUCINE-RICH REPEAT-CONTAINING N-TERMINAL PLANT-TYPE DOMAIN-CONTAINING PROTEIN"/>
    <property type="match status" value="1"/>
</dbReference>
<dbReference type="Gene3D" id="3.80.10.10">
    <property type="entry name" value="Ribonuclease Inhibitor"/>
    <property type="match status" value="2"/>
</dbReference>
<dbReference type="SUPFAM" id="SSF52047">
    <property type="entry name" value="RNI-like"/>
    <property type="match status" value="1"/>
</dbReference>
<dbReference type="InterPro" id="IPR032675">
    <property type="entry name" value="LRR_dom_sf"/>
</dbReference>
<accession>A0A9N8EEQ8</accession>
<dbReference type="InterPro" id="IPR052941">
    <property type="entry name" value="StomDev_PlantInt_Reg"/>
</dbReference>
<keyword evidence="4" id="KW-1185">Reference proteome</keyword>
<dbReference type="EMBL" id="CAICTM010001071">
    <property type="protein sequence ID" value="CAB9520101.1"/>
    <property type="molecule type" value="Genomic_DNA"/>
</dbReference>
<protein>
    <submittedName>
        <fullName evidence="3">Leucine Rich Repeat</fullName>
    </submittedName>
</protein>
<dbReference type="Proteomes" id="UP001153069">
    <property type="component" value="Unassembled WGS sequence"/>
</dbReference>
<proteinExistence type="predicted"/>
<dbReference type="AlphaFoldDB" id="A0A9N8EEQ8"/>
<dbReference type="InterPro" id="IPR001611">
    <property type="entry name" value="Leu-rich_rpt"/>
</dbReference>
<evidence type="ECO:0000313" key="4">
    <source>
        <dbReference type="Proteomes" id="UP001153069"/>
    </source>
</evidence>
<dbReference type="OrthoDB" id="195103at2759"/>
<evidence type="ECO:0000256" key="1">
    <source>
        <dbReference type="ARBA" id="ARBA00022614"/>
    </source>
</evidence>
<keyword evidence="1" id="KW-0433">Leucine-rich repeat</keyword>
<comment type="caution">
    <text evidence="3">The sequence shown here is derived from an EMBL/GenBank/DDBJ whole genome shotgun (WGS) entry which is preliminary data.</text>
</comment>
<gene>
    <name evidence="3" type="ORF">SEMRO_1073_G238220.1</name>
</gene>
<sequence>MAPSGLPDEVLNLSSIELLIIQALPNHTLEALEEPDSPQSLAHQWLLTDLEENNYTLTSRLKQRFALASLFHATNGEDWLVNDHWLNHSVHECFWFARETFLDVPTDNFSYVEVTNPNPCEMPPEQINGSRAVNIEHNHYQHIWLHSNSLQGSLPLELFWLTDLRSISLYNNQDVAGSIPSNIGKLSKVEALNLGGTSLSGSLPTEIGLLSDSMFSIAIINAQLEGNLPSELGTLPTEIGLLSDVKDFAVYGNSFTGTIPSQVGLMSSVENLDFDENYISGTFPSEVFLLTNMRRFWACCNVLTGTIPSEFGGIATLEWFQSGSNALTGTIPAEFEQLPLLNTLDLEHNMLSGSLPQGLSPHIEWLDVTNNSMLTGPLPAQFTNLFWLFLEGTQISGILPHYLCDIDTLEFDCSAILCGCGCSCMNETNTTFSQVMNSTNGDASRV</sequence>
<name>A0A9N8EEQ8_9STRA</name>
<dbReference type="Pfam" id="PF00560">
    <property type="entry name" value="LRR_1"/>
    <property type="match status" value="1"/>
</dbReference>
<evidence type="ECO:0000313" key="3">
    <source>
        <dbReference type="EMBL" id="CAB9520101.1"/>
    </source>
</evidence>
<reference evidence="3" key="1">
    <citation type="submission" date="2020-06" db="EMBL/GenBank/DDBJ databases">
        <authorList>
            <consortium name="Plant Systems Biology data submission"/>
        </authorList>
    </citation>
    <scope>NUCLEOTIDE SEQUENCE</scope>
    <source>
        <strain evidence="3">D6</strain>
    </source>
</reference>
<keyword evidence="2" id="KW-0677">Repeat</keyword>
<evidence type="ECO:0000256" key="2">
    <source>
        <dbReference type="ARBA" id="ARBA00022737"/>
    </source>
</evidence>
<dbReference type="PANTHER" id="PTHR48004">
    <property type="entry name" value="OS01G0149700 PROTEIN"/>
    <property type="match status" value="1"/>
</dbReference>
<organism evidence="3 4">
    <name type="scientific">Seminavis robusta</name>
    <dbReference type="NCBI Taxonomy" id="568900"/>
    <lineage>
        <taxon>Eukaryota</taxon>
        <taxon>Sar</taxon>
        <taxon>Stramenopiles</taxon>
        <taxon>Ochrophyta</taxon>
        <taxon>Bacillariophyta</taxon>
        <taxon>Bacillariophyceae</taxon>
        <taxon>Bacillariophycidae</taxon>
        <taxon>Naviculales</taxon>
        <taxon>Naviculaceae</taxon>
        <taxon>Seminavis</taxon>
    </lineage>
</organism>
<dbReference type="FunFam" id="3.80.10.10:FF:000041">
    <property type="entry name" value="LRR receptor-like serine/threonine-protein kinase ERECTA"/>
    <property type="match status" value="1"/>
</dbReference>